<sequence length="22" mass="2121">MKKVLALVVAAAMGLSSAAFAA</sequence>
<dbReference type="AlphaFoldDB" id="A0A626YKE0"/>
<protein>
    <submittedName>
        <fullName evidence="2">Acid-shock protein</fullName>
    </submittedName>
</protein>
<accession>A0A626YKE0</accession>
<keyword evidence="1" id="KW-0732">Signal</keyword>
<proteinExistence type="predicted"/>
<feature type="chain" id="PRO_5026083620" evidence="1">
    <location>
        <position position="22"/>
    </location>
</feature>
<name>A0A626YKE0_SALER</name>
<evidence type="ECO:0000313" key="2">
    <source>
        <dbReference type="EMBL" id="EDB4031518.1"/>
    </source>
</evidence>
<reference evidence="2" key="1">
    <citation type="submission" date="2018-07" db="EMBL/GenBank/DDBJ databases">
        <authorList>
            <consortium name="PulseNet: The National Subtyping Network for Foodborne Disease Surveillance"/>
            <person name="Tarr C.L."/>
            <person name="Trees E."/>
            <person name="Katz L.S."/>
            <person name="Carleton-Romer H.A."/>
            <person name="Stroika S."/>
            <person name="Kucerova Z."/>
            <person name="Roache K.F."/>
            <person name="Sabol A.L."/>
            <person name="Besser J."/>
            <person name="Gerner-Smidt P."/>
        </authorList>
    </citation>
    <scope>NUCLEOTIDE SEQUENCE</scope>
    <source>
        <strain evidence="2">PNUSAS001905</strain>
    </source>
</reference>
<evidence type="ECO:0000256" key="1">
    <source>
        <dbReference type="SAM" id="SignalP"/>
    </source>
</evidence>
<gene>
    <name evidence="2" type="ORF">A6J25_13565</name>
</gene>
<dbReference type="EMBL" id="AALNJJ010000022">
    <property type="protein sequence ID" value="EDB4031518.1"/>
    <property type="molecule type" value="Genomic_DNA"/>
</dbReference>
<feature type="signal peptide" evidence="1">
    <location>
        <begin position="1"/>
        <end position="21"/>
    </location>
</feature>
<comment type="caution">
    <text evidence="2">The sequence shown here is derived from an EMBL/GenBank/DDBJ whole genome shotgun (WGS) entry which is preliminary data.</text>
</comment>
<feature type="non-terminal residue" evidence="2">
    <location>
        <position position="22"/>
    </location>
</feature>
<organism evidence="2">
    <name type="scientific">Salmonella enterica</name>
    <name type="common">Salmonella choleraesuis</name>
    <dbReference type="NCBI Taxonomy" id="28901"/>
    <lineage>
        <taxon>Bacteria</taxon>
        <taxon>Pseudomonadati</taxon>
        <taxon>Pseudomonadota</taxon>
        <taxon>Gammaproteobacteria</taxon>
        <taxon>Enterobacterales</taxon>
        <taxon>Enterobacteriaceae</taxon>
        <taxon>Salmonella</taxon>
    </lineage>
</organism>